<dbReference type="GO" id="GO:0034477">
    <property type="term" value="P:U6 snRNA 3'-end processing"/>
    <property type="evidence" value="ECO:0007669"/>
    <property type="project" value="UniProtKB-UniRule"/>
</dbReference>
<dbReference type="AlphaFoldDB" id="A0A8H7NZM9"/>
<dbReference type="PANTHER" id="PTHR13522:SF3">
    <property type="entry name" value="U6 SNRNA PHOSPHODIESTERASE 1"/>
    <property type="match status" value="1"/>
</dbReference>
<evidence type="ECO:0000256" key="5">
    <source>
        <dbReference type="HAMAP-Rule" id="MF_03040"/>
    </source>
</evidence>
<dbReference type="Gene3D" id="3.90.1140.10">
    <property type="entry name" value="Cyclic phosphodiesterase"/>
    <property type="match status" value="1"/>
</dbReference>
<dbReference type="InterPro" id="IPR027521">
    <property type="entry name" value="Usb1"/>
</dbReference>
<evidence type="ECO:0000256" key="4">
    <source>
        <dbReference type="ARBA" id="ARBA00023242"/>
    </source>
</evidence>
<sequence length="290" mass="32096">MKRNASLVSYESSSDEDKGIKLIMKCRRLPSLPSSLLPQVPKDDPALHQGRIRTTPHVEGQFAAYVYVPLIVDKHSALFELAMNAFQRAQELVPSLHPIGLCDKPNADSTGSDHFEFHISLTRPFYLRAHQRDELKHAVKQLAQGQSAFVTSFTSFSELKNDENTRVFLTMEIGAGHAELQRLSEALTPILRSIRQKEFYSEPRFHASIAWALLDRAASGSCTIAGSETITQTSDSSQTFCSISALPPTLVSALNAEFSSLLSAKRIGSFEMNQVCVKVGKDVKRCTLRG</sequence>
<comment type="subcellular location">
    <subcellularLocation>
        <location evidence="5">Nucleus</location>
    </subcellularLocation>
</comment>
<name>A0A8H7NZM9_9APHY</name>
<dbReference type="SUPFAM" id="SSF55144">
    <property type="entry name" value="LigT-like"/>
    <property type="match status" value="1"/>
</dbReference>
<evidence type="ECO:0000313" key="7">
    <source>
        <dbReference type="Proteomes" id="UP000639403"/>
    </source>
</evidence>
<feature type="active site" description="Proton donor/acceptor" evidence="5">
    <location>
        <position position="118"/>
    </location>
</feature>
<reference evidence="6" key="2">
    <citation type="journal article" name="Front. Microbiol.">
        <title>Degradative Capacity of Two Strains of Rhodonia placenta: From Phenotype to Genotype.</title>
        <authorList>
            <person name="Kolle M."/>
            <person name="Horta M.A.C."/>
            <person name="Nowrousian M."/>
            <person name="Ohm R.A."/>
            <person name="Benz J.P."/>
            <person name="Pilgard A."/>
        </authorList>
    </citation>
    <scope>NUCLEOTIDE SEQUENCE</scope>
    <source>
        <strain evidence="6">FPRL280</strain>
    </source>
</reference>
<accession>A0A8H7NZM9</accession>
<keyword evidence="1 5" id="KW-0540">Nuclease</keyword>
<organism evidence="6 7">
    <name type="scientific">Rhodonia placenta</name>
    <dbReference type="NCBI Taxonomy" id="104341"/>
    <lineage>
        <taxon>Eukaryota</taxon>
        <taxon>Fungi</taxon>
        <taxon>Dikarya</taxon>
        <taxon>Basidiomycota</taxon>
        <taxon>Agaricomycotina</taxon>
        <taxon>Agaricomycetes</taxon>
        <taxon>Polyporales</taxon>
        <taxon>Adustoporiaceae</taxon>
        <taxon>Rhodonia</taxon>
    </lineage>
</organism>
<dbReference type="Pfam" id="PF09749">
    <property type="entry name" value="HVSL"/>
    <property type="match status" value="1"/>
</dbReference>
<dbReference type="EC" id="3.1.4.-" evidence="5"/>
<gene>
    <name evidence="5" type="primary">USB1</name>
    <name evidence="6" type="ORF">IEO21_06657</name>
</gene>
<evidence type="ECO:0000256" key="2">
    <source>
        <dbReference type="ARBA" id="ARBA00022801"/>
    </source>
</evidence>
<comment type="similarity">
    <text evidence="5">Belongs to the 2H phosphoesterase superfamily. USB1 family.</text>
</comment>
<evidence type="ECO:0000256" key="3">
    <source>
        <dbReference type="ARBA" id="ARBA00023239"/>
    </source>
</evidence>
<feature type="active site" description="Proton donor/acceptor" evidence="5">
    <location>
        <position position="206"/>
    </location>
</feature>
<dbReference type="InterPro" id="IPR009097">
    <property type="entry name" value="Cyclic_Pdiesterase"/>
</dbReference>
<protein>
    <recommendedName>
        <fullName evidence="5">U6 snRNA phosphodiesterase</fullName>
        <ecNumber evidence="5">3.1.4.-</ecNumber>
    </recommendedName>
</protein>
<keyword evidence="4 5" id="KW-0539">Nucleus</keyword>
<evidence type="ECO:0000313" key="6">
    <source>
        <dbReference type="EMBL" id="KAF9811108.1"/>
    </source>
</evidence>
<dbReference type="PANTHER" id="PTHR13522">
    <property type="entry name" value="U6 SNRNA PHOSPHODIESTERASE 1"/>
    <property type="match status" value="1"/>
</dbReference>
<dbReference type="HAMAP" id="MF_03040">
    <property type="entry name" value="USB1"/>
    <property type="match status" value="1"/>
</dbReference>
<reference evidence="6" key="1">
    <citation type="submission" date="2020-11" db="EMBL/GenBank/DDBJ databases">
        <authorList>
            <person name="Koelle M."/>
            <person name="Horta M.A.C."/>
            <person name="Nowrousian M."/>
            <person name="Ohm R.A."/>
            <person name="Benz P."/>
            <person name="Pilgard A."/>
        </authorList>
    </citation>
    <scope>NUCLEOTIDE SEQUENCE</scope>
    <source>
        <strain evidence="6">FPRL280</strain>
    </source>
</reference>
<dbReference type="GO" id="GO:0016829">
    <property type="term" value="F:lyase activity"/>
    <property type="evidence" value="ECO:0007669"/>
    <property type="project" value="UniProtKB-KW"/>
</dbReference>
<dbReference type="EMBL" id="JADOXO010000157">
    <property type="protein sequence ID" value="KAF9811108.1"/>
    <property type="molecule type" value="Genomic_DNA"/>
</dbReference>
<comment type="function">
    <text evidence="5">Phosphodiesterase responsible for the U6 snRNA 3' end processing. Acts as an exoribonuclease (RNase) responsible for trimming the poly(U) tract of the last nucleotides in the pre-U6 snRNA molecule, leading to the formation of mature U6 snRNA.</text>
</comment>
<comment type="caution">
    <text evidence="6">The sequence shown here is derived from an EMBL/GenBank/DDBJ whole genome shotgun (WGS) entry which is preliminary data.</text>
</comment>
<dbReference type="Proteomes" id="UP000639403">
    <property type="component" value="Unassembled WGS sequence"/>
</dbReference>
<keyword evidence="2 5" id="KW-0378">Hydrolase</keyword>
<dbReference type="GO" id="GO:0005634">
    <property type="term" value="C:nucleus"/>
    <property type="evidence" value="ECO:0007669"/>
    <property type="project" value="UniProtKB-SubCell"/>
</dbReference>
<evidence type="ECO:0000256" key="1">
    <source>
        <dbReference type="ARBA" id="ARBA00022722"/>
    </source>
</evidence>
<proteinExistence type="inferred from homology"/>
<dbReference type="GO" id="GO:1990838">
    <property type="term" value="F:poly(U)-specific exoribonuclease activity, producing 3' uridine cyclic phosphate ends"/>
    <property type="evidence" value="ECO:0007669"/>
    <property type="project" value="UniProtKB-UniRule"/>
</dbReference>
<keyword evidence="3" id="KW-0456">Lyase</keyword>